<proteinExistence type="predicted"/>
<dbReference type="Proteomes" id="UP000252995">
    <property type="component" value="Unassembled WGS sequence"/>
</dbReference>
<keyword evidence="1" id="KW-0732">Signal</keyword>
<dbReference type="EMBL" id="QNRO01000002">
    <property type="protein sequence ID" value="RBP33485.1"/>
    <property type="molecule type" value="Genomic_DNA"/>
</dbReference>
<evidence type="ECO:0008006" key="4">
    <source>
        <dbReference type="Google" id="ProtNLM"/>
    </source>
</evidence>
<evidence type="ECO:0000256" key="1">
    <source>
        <dbReference type="SAM" id="SignalP"/>
    </source>
</evidence>
<evidence type="ECO:0000313" key="2">
    <source>
        <dbReference type="EMBL" id="RBP33485.1"/>
    </source>
</evidence>
<gene>
    <name evidence="2" type="ORF">DET50_102300</name>
</gene>
<feature type="signal peptide" evidence="1">
    <location>
        <begin position="1"/>
        <end position="19"/>
    </location>
</feature>
<sequence length="191" mass="20933">MKILPAVILLTIVISGCSATRPANQLTVVSDGHHGIAVVALETLVLVDTRFTERESTENSNGTSWLFTDYESQPDQEFIIVFLGTAKLPELPEGASEINTPIGPAFEHFFAAELSRLSLDKLSEKHGFTAPACGYGRQLLFDAQDARKYLSVTYIEGEPCASAFQHGGEFESLRRSMVRTRAETVVKLKAL</sequence>
<name>A0A366GXM3_9GAMM</name>
<feature type="chain" id="PRO_5016735749" description="Lipoprotein" evidence="1">
    <location>
        <begin position="20"/>
        <end position="191"/>
    </location>
</feature>
<reference evidence="2 3" key="1">
    <citation type="submission" date="2018-06" db="EMBL/GenBank/DDBJ databases">
        <title>Freshwater and sediment microbial communities from various areas in North America, analyzing microbe dynamics in response to fracking.</title>
        <authorList>
            <person name="Lamendella R."/>
        </authorList>
    </citation>
    <scope>NUCLEOTIDE SEQUENCE [LARGE SCALE GENOMIC DNA]</scope>
    <source>
        <strain evidence="2 3">114J</strain>
    </source>
</reference>
<dbReference type="RefSeq" id="WP_113861518.1">
    <property type="nucleotide sequence ID" value="NZ_QNRO01000002.1"/>
</dbReference>
<comment type="caution">
    <text evidence="2">The sequence shown here is derived from an EMBL/GenBank/DDBJ whole genome shotgun (WGS) entry which is preliminary data.</text>
</comment>
<dbReference type="PROSITE" id="PS51257">
    <property type="entry name" value="PROKAR_LIPOPROTEIN"/>
    <property type="match status" value="1"/>
</dbReference>
<protein>
    <recommendedName>
        <fullName evidence="4">Lipoprotein</fullName>
    </recommendedName>
</protein>
<dbReference type="AlphaFoldDB" id="A0A366GXM3"/>
<accession>A0A366GXM3</accession>
<organism evidence="2 3">
    <name type="scientific">Marinobacter pelagius</name>
    <dbReference type="NCBI Taxonomy" id="379482"/>
    <lineage>
        <taxon>Bacteria</taxon>
        <taxon>Pseudomonadati</taxon>
        <taxon>Pseudomonadota</taxon>
        <taxon>Gammaproteobacteria</taxon>
        <taxon>Pseudomonadales</taxon>
        <taxon>Marinobacteraceae</taxon>
        <taxon>Marinobacter</taxon>
    </lineage>
</organism>
<evidence type="ECO:0000313" key="3">
    <source>
        <dbReference type="Proteomes" id="UP000252995"/>
    </source>
</evidence>